<dbReference type="OrthoDB" id="1896853at2759"/>
<dbReference type="PANTHER" id="PTHR47073">
    <property type="entry name" value="PROTEIN ANTI-SILENCING 1"/>
    <property type="match status" value="1"/>
</dbReference>
<evidence type="ECO:0000259" key="2">
    <source>
        <dbReference type="PROSITE" id="PS51038"/>
    </source>
</evidence>
<dbReference type="InterPro" id="IPR043151">
    <property type="entry name" value="BAH_sf"/>
</dbReference>
<evidence type="ECO:0000313" key="3">
    <source>
        <dbReference type="EMBL" id="KAB1208463.1"/>
    </source>
</evidence>
<evidence type="ECO:0000313" key="4">
    <source>
        <dbReference type="Proteomes" id="UP000516437"/>
    </source>
</evidence>
<proteinExistence type="predicted"/>
<feature type="domain" description="BAH" evidence="2">
    <location>
        <begin position="38"/>
        <end position="159"/>
    </location>
</feature>
<dbReference type="GO" id="GO:0003723">
    <property type="term" value="F:RNA binding"/>
    <property type="evidence" value="ECO:0007669"/>
    <property type="project" value="TreeGrafter"/>
</dbReference>
<dbReference type="Proteomes" id="UP000516437">
    <property type="component" value="Chromosome 7"/>
</dbReference>
<protein>
    <recommendedName>
        <fullName evidence="2">BAH domain-containing protein</fullName>
    </recommendedName>
</protein>
<dbReference type="PROSITE" id="PS51038">
    <property type="entry name" value="BAH"/>
    <property type="match status" value="1"/>
</dbReference>
<dbReference type="Gene3D" id="2.30.30.490">
    <property type="match status" value="1"/>
</dbReference>
<sequence length="756" mass="85042">MVEADIEGDLEFKWGKKKSVGGKDKKVHFYQSFIYDGVEYVLYDCVYLFEDRVPVPHIGKLIKIWETPNKKKTVKVLWFFRPHEIQVEAAAENELFLASGEGVGLANINPLEAIAGKCNVVCTSKDSRNPQPSDEDLQKADFIFYRAFDVGLLKIVDNIEGNVAGIAVEFLFNRVDIQKPSVARKLDSDNKEVGGNAVASNKIEVPSSKQNLSKERTILKIDGTAVDTVGKENAGSKTSLGEEKYSLRKLPDPISGVEVEAMAKSNDRRENITFDKTKSGSKTTENTDSKGSLVKQKSLLRERSTSSIGVKSEISKPNNRQEIFPGDEIALRSEDDFVVVERLVDDIPVRHGKVGKNLVRIEDKVKSAQVCSELADELSKKAKFDGSVKVSDYKNEKSVRKFVDMDCKDTKALATVIASEDKYRFKRTKDSEEADKGPSKKLKPDEETKLSSGGLPQASPRQPPDQDKNVDHQKLEVTRRPDVDRSRWFRALPWEDRMKEAYEQGTLVLLQNLDPTYNSAEVEDIVWHGFKETCTAKMIQRTSTSSPHSDSSIMTWSFDGAIGQAFVIFKAREVAEMVVEKLSKGCLLLLNGSFVTLAWLLSVFSRLWADGAQSEYANSLATLYLLPLKYAENPRSGIGPSNIPLLGSAGTPCFPEKKPSFFGHFGVDKLRYQMPREMREAVSTAHCSQPNTIEYELAMEWRLLQERSDLSWKKFALGFVRGFYTEAQTMDFAFMPSRYNRSHRLREFPPSATVYR</sequence>
<feature type="region of interest" description="Disordered" evidence="1">
    <location>
        <begin position="427"/>
        <end position="477"/>
    </location>
</feature>
<evidence type="ECO:0000256" key="1">
    <source>
        <dbReference type="SAM" id="MobiDB-lite"/>
    </source>
</evidence>
<feature type="compositionally biased region" description="Polar residues" evidence="1">
    <location>
        <begin position="280"/>
        <end position="290"/>
    </location>
</feature>
<comment type="caution">
    <text evidence="3">The sequence shown here is derived from an EMBL/GenBank/DDBJ whole genome shotgun (WGS) entry which is preliminary data.</text>
</comment>
<accession>A0A6A1V6S9</accession>
<dbReference type="PANTHER" id="PTHR47073:SF2">
    <property type="entry name" value="PROTEIN ANTI-SILENCING 1"/>
    <property type="match status" value="1"/>
</dbReference>
<dbReference type="GO" id="GO:0003682">
    <property type="term" value="F:chromatin binding"/>
    <property type="evidence" value="ECO:0007669"/>
    <property type="project" value="InterPro"/>
</dbReference>
<name>A0A6A1V6S9_9ROSI</name>
<feature type="compositionally biased region" description="Basic and acidic residues" evidence="1">
    <location>
        <begin position="427"/>
        <end position="449"/>
    </location>
</feature>
<dbReference type="FunFam" id="2.30.30.490:FF:000017">
    <property type="entry name" value="Bromo-adjacent homology (BAH) domain-containing protein"/>
    <property type="match status" value="1"/>
</dbReference>
<feature type="compositionally biased region" description="Basic and acidic residues" evidence="1">
    <location>
        <begin position="464"/>
        <end position="477"/>
    </location>
</feature>
<keyword evidence="4" id="KW-1185">Reference proteome</keyword>
<dbReference type="EMBL" id="RXIC02000025">
    <property type="protein sequence ID" value="KAB1208463.1"/>
    <property type="molecule type" value="Genomic_DNA"/>
</dbReference>
<gene>
    <name evidence="3" type="ORF">CJ030_MR7G022679</name>
</gene>
<reference evidence="3 4" key="1">
    <citation type="journal article" date="2019" name="Plant Biotechnol. J.">
        <title>The red bayberry genome and genetic basis of sex determination.</title>
        <authorList>
            <person name="Jia H.M."/>
            <person name="Jia H.J."/>
            <person name="Cai Q.L."/>
            <person name="Wang Y."/>
            <person name="Zhao H.B."/>
            <person name="Yang W.F."/>
            <person name="Wang G.Y."/>
            <person name="Li Y.H."/>
            <person name="Zhan D.L."/>
            <person name="Shen Y.T."/>
            <person name="Niu Q.F."/>
            <person name="Chang L."/>
            <person name="Qiu J."/>
            <person name="Zhao L."/>
            <person name="Xie H.B."/>
            <person name="Fu W.Y."/>
            <person name="Jin J."/>
            <person name="Li X.W."/>
            <person name="Jiao Y."/>
            <person name="Zhou C.C."/>
            <person name="Tu T."/>
            <person name="Chai C.Y."/>
            <person name="Gao J.L."/>
            <person name="Fan L.J."/>
            <person name="van de Weg E."/>
            <person name="Wang J.Y."/>
            <person name="Gao Z.S."/>
        </authorList>
    </citation>
    <scope>NUCLEOTIDE SEQUENCE [LARGE SCALE GENOMIC DNA]</scope>
    <source>
        <tissue evidence="3">Leaves</tissue>
    </source>
</reference>
<dbReference type="Pfam" id="PF01426">
    <property type="entry name" value="BAH"/>
    <property type="match status" value="1"/>
</dbReference>
<organism evidence="3 4">
    <name type="scientific">Morella rubra</name>
    <name type="common">Chinese bayberry</name>
    <dbReference type="NCBI Taxonomy" id="262757"/>
    <lineage>
        <taxon>Eukaryota</taxon>
        <taxon>Viridiplantae</taxon>
        <taxon>Streptophyta</taxon>
        <taxon>Embryophyta</taxon>
        <taxon>Tracheophyta</taxon>
        <taxon>Spermatophyta</taxon>
        <taxon>Magnoliopsida</taxon>
        <taxon>eudicotyledons</taxon>
        <taxon>Gunneridae</taxon>
        <taxon>Pentapetalae</taxon>
        <taxon>rosids</taxon>
        <taxon>fabids</taxon>
        <taxon>Fagales</taxon>
        <taxon>Myricaceae</taxon>
        <taxon>Morella</taxon>
    </lineage>
</organism>
<feature type="region of interest" description="Disordered" evidence="1">
    <location>
        <begin position="265"/>
        <end position="294"/>
    </location>
</feature>
<dbReference type="InterPro" id="IPR001025">
    <property type="entry name" value="BAH_dom"/>
</dbReference>
<dbReference type="AlphaFoldDB" id="A0A6A1V6S9"/>
<dbReference type="SMART" id="SM00439">
    <property type="entry name" value="BAH"/>
    <property type="match status" value="1"/>
</dbReference>
<feature type="compositionally biased region" description="Basic and acidic residues" evidence="1">
    <location>
        <begin position="265"/>
        <end position="278"/>
    </location>
</feature>